<name>A0AA38SN98_9ASTR</name>
<dbReference type="SUPFAM" id="SSF57756">
    <property type="entry name" value="Retrovirus zinc finger-like domains"/>
    <property type="match status" value="1"/>
</dbReference>
<keyword evidence="5" id="KW-1185">Reference proteome</keyword>
<organism evidence="4 5">
    <name type="scientific">Centaurea solstitialis</name>
    <name type="common">yellow star-thistle</name>
    <dbReference type="NCBI Taxonomy" id="347529"/>
    <lineage>
        <taxon>Eukaryota</taxon>
        <taxon>Viridiplantae</taxon>
        <taxon>Streptophyta</taxon>
        <taxon>Embryophyta</taxon>
        <taxon>Tracheophyta</taxon>
        <taxon>Spermatophyta</taxon>
        <taxon>Magnoliopsida</taxon>
        <taxon>eudicotyledons</taxon>
        <taxon>Gunneridae</taxon>
        <taxon>Pentapetalae</taxon>
        <taxon>asterids</taxon>
        <taxon>campanulids</taxon>
        <taxon>Asterales</taxon>
        <taxon>Asteraceae</taxon>
        <taxon>Carduoideae</taxon>
        <taxon>Cardueae</taxon>
        <taxon>Centaureinae</taxon>
        <taxon>Centaurea</taxon>
    </lineage>
</organism>
<dbReference type="Proteomes" id="UP001172457">
    <property type="component" value="Chromosome 8"/>
</dbReference>
<dbReference type="SMART" id="SM00343">
    <property type="entry name" value="ZnF_C2HC"/>
    <property type="match status" value="1"/>
</dbReference>
<evidence type="ECO:0000313" key="4">
    <source>
        <dbReference type="EMBL" id="KAJ9539026.1"/>
    </source>
</evidence>
<evidence type="ECO:0000256" key="2">
    <source>
        <dbReference type="SAM" id="MobiDB-lite"/>
    </source>
</evidence>
<dbReference type="Gene3D" id="4.10.60.10">
    <property type="entry name" value="Zinc finger, CCHC-type"/>
    <property type="match status" value="1"/>
</dbReference>
<comment type="caution">
    <text evidence="4">The sequence shown here is derived from an EMBL/GenBank/DDBJ whole genome shotgun (WGS) entry which is preliminary data.</text>
</comment>
<evidence type="ECO:0000256" key="1">
    <source>
        <dbReference type="PROSITE-ProRule" id="PRU00047"/>
    </source>
</evidence>
<keyword evidence="1" id="KW-0862">Zinc</keyword>
<feature type="domain" description="CCHC-type" evidence="3">
    <location>
        <begin position="67"/>
        <end position="83"/>
    </location>
</feature>
<sequence length="151" mass="17024">MNNMEKTIAELHSMLKTAELSMGTGTKTKDVLMVRDGLPECDQVENNDKRKGKGKKVKPSKARTENRCFRCHEVGHWRQNCPKRHEAGINTSGIRDCFDLSLSLVSLQVEIIHLHSNYGKLQFDFTYSKYLGVVPVSPGSGNMSGIWTIRN</sequence>
<keyword evidence="1" id="KW-0863">Zinc-finger</keyword>
<dbReference type="InterPro" id="IPR036875">
    <property type="entry name" value="Znf_CCHC_sf"/>
</dbReference>
<dbReference type="GO" id="GO:0003676">
    <property type="term" value="F:nucleic acid binding"/>
    <property type="evidence" value="ECO:0007669"/>
    <property type="project" value="InterPro"/>
</dbReference>
<accession>A0AA38SN98</accession>
<gene>
    <name evidence="4" type="ORF">OSB04_031759</name>
</gene>
<dbReference type="EMBL" id="JARYMX010000008">
    <property type="protein sequence ID" value="KAJ9539026.1"/>
    <property type="molecule type" value="Genomic_DNA"/>
</dbReference>
<dbReference type="InterPro" id="IPR001878">
    <property type="entry name" value="Znf_CCHC"/>
</dbReference>
<reference evidence="4" key="1">
    <citation type="submission" date="2023-03" db="EMBL/GenBank/DDBJ databases">
        <title>Chromosome-scale reference genome and RAD-based genetic map of yellow starthistle (Centaurea solstitialis) reveal putative structural variation and QTLs associated with invader traits.</title>
        <authorList>
            <person name="Reatini B."/>
            <person name="Cang F.A."/>
            <person name="Jiang Q."/>
            <person name="Mckibben M.T.W."/>
            <person name="Barker M.S."/>
            <person name="Rieseberg L.H."/>
            <person name="Dlugosch K.M."/>
        </authorList>
    </citation>
    <scope>NUCLEOTIDE SEQUENCE</scope>
    <source>
        <strain evidence="4">CAN-66</strain>
        <tissue evidence="4">Leaf</tissue>
    </source>
</reference>
<feature type="compositionally biased region" description="Basic residues" evidence="2">
    <location>
        <begin position="50"/>
        <end position="61"/>
    </location>
</feature>
<dbReference type="AlphaFoldDB" id="A0AA38SN98"/>
<dbReference type="PROSITE" id="PS50158">
    <property type="entry name" value="ZF_CCHC"/>
    <property type="match status" value="1"/>
</dbReference>
<proteinExistence type="predicted"/>
<protein>
    <recommendedName>
        <fullName evidence="3">CCHC-type domain-containing protein</fullName>
    </recommendedName>
</protein>
<evidence type="ECO:0000259" key="3">
    <source>
        <dbReference type="PROSITE" id="PS50158"/>
    </source>
</evidence>
<feature type="region of interest" description="Disordered" evidence="2">
    <location>
        <begin position="42"/>
        <end position="61"/>
    </location>
</feature>
<evidence type="ECO:0000313" key="5">
    <source>
        <dbReference type="Proteomes" id="UP001172457"/>
    </source>
</evidence>
<dbReference type="GO" id="GO:0008270">
    <property type="term" value="F:zinc ion binding"/>
    <property type="evidence" value="ECO:0007669"/>
    <property type="project" value="UniProtKB-KW"/>
</dbReference>
<keyword evidence="1" id="KW-0479">Metal-binding</keyword>